<gene>
    <name evidence="1" type="ORF">TSAR_009556</name>
</gene>
<comment type="caution">
    <text evidence="1">The sequence shown here is derived from an EMBL/GenBank/DDBJ whole genome shotgun (WGS) entry which is preliminary data.</text>
</comment>
<dbReference type="AlphaFoldDB" id="A0A232EK09"/>
<accession>A0A232EK09</accession>
<dbReference type="EMBL" id="NNAY01003896">
    <property type="protein sequence ID" value="OXU18696.1"/>
    <property type="molecule type" value="Genomic_DNA"/>
</dbReference>
<sequence>MAELLSTRQALVAVIKAFMSTMASTPTDIWTMGLVRRLLQSRYEHQKLLVQDHLNALRALRPLHEKSSVGLRGLLDTVSRHRDQWLTLQRPDETWDDWFISIAT</sequence>
<dbReference type="Proteomes" id="UP000215335">
    <property type="component" value="Unassembled WGS sequence"/>
</dbReference>
<dbReference type="InterPro" id="IPR005312">
    <property type="entry name" value="DUF1759"/>
</dbReference>
<keyword evidence="2" id="KW-1185">Reference proteome</keyword>
<organism evidence="1 2">
    <name type="scientific">Trichomalopsis sarcophagae</name>
    <dbReference type="NCBI Taxonomy" id="543379"/>
    <lineage>
        <taxon>Eukaryota</taxon>
        <taxon>Metazoa</taxon>
        <taxon>Ecdysozoa</taxon>
        <taxon>Arthropoda</taxon>
        <taxon>Hexapoda</taxon>
        <taxon>Insecta</taxon>
        <taxon>Pterygota</taxon>
        <taxon>Neoptera</taxon>
        <taxon>Endopterygota</taxon>
        <taxon>Hymenoptera</taxon>
        <taxon>Apocrita</taxon>
        <taxon>Proctotrupomorpha</taxon>
        <taxon>Chalcidoidea</taxon>
        <taxon>Pteromalidae</taxon>
        <taxon>Pteromalinae</taxon>
        <taxon>Trichomalopsis</taxon>
    </lineage>
</organism>
<evidence type="ECO:0000313" key="1">
    <source>
        <dbReference type="EMBL" id="OXU18696.1"/>
    </source>
</evidence>
<reference evidence="1 2" key="1">
    <citation type="journal article" date="2017" name="Curr. Biol.">
        <title>The Evolution of Venom by Co-option of Single-Copy Genes.</title>
        <authorList>
            <person name="Martinson E.O."/>
            <person name="Mrinalini"/>
            <person name="Kelkar Y.D."/>
            <person name="Chang C.H."/>
            <person name="Werren J.H."/>
        </authorList>
    </citation>
    <scope>NUCLEOTIDE SEQUENCE [LARGE SCALE GENOMIC DNA]</scope>
    <source>
        <strain evidence="1 2">Alberta</strain>
        <tissue evidence="1">Whole body</tissue>
    </source>
</reference>
<dbReference type="OrthoDB" id="7994850at2759"/>
<proteinExistence type="predicted"/>
<protein>
    <submittedName>
        <fullName evidence="1">Uncharacterized protein</fullName>
    </submittedName>
</protein>
<dbReference type="Pfam" id="PF03564">
    <property type="entry name" value="DUF1759"/>
    <property type="match status" value="1"/>
</dbReference>
<evidence type="ECO:0000313" key="2">
    <source>
        <dbReference type="Proteomes" id="UP000215335"/>
    </source>
</evidence>
<name>A0A232EK09_9HYME</name>